<dbReference type="PIRSF" id="PIRSF036597">
    <property type="entry name" value="Protse_InhA_rel"/>
    <property type="match status" value="1"/>
</dbReference>
<evidence type="ECO:0000259" key="2">
    <source>
        <dbReference type="PROSITE" id="PS50222"/>
    </source>
</evidence>
<feature type="chain" id="PRO_5004638952" description="EF-hand domain-containing protein" evidence="1">
    <location>
        <begin position="23"/>
        <end position="1001"/>
    </location>
</feature>
<dbReference type="InterPro" id="IPR002048">
    <property type="entry name" value="EF_hand_dom"/>
</dbReference>
<feature type="signal peptide" evidence="1">
    <location>
        <begin position="1"/>
        <end position="22"/>
    </location>
</feature>
<dbReference type="PANTHER" id="PTHR41775:SF1">
    <property type="entry name" value="PEPTIDASE M6-LIKE DOMAIN-CONTAINING PROTEIN"/>
    <property type="match status" value="1"/>
</dbReference>
<protein>
    <recommendedName>
        <fullName evidence="2">EF-hand domain-containing protein</fullName>
    </recommendedName>
</protein>
<dbReference type="EMBL" id="BATJ01000005">
    <property type="protein sequence ID" value="GAD66732.1"/>
    <property type="molecule type" value="Genomic_DNA"/>
</dbReference>
<dbReference type="Proteomes" id="UP000016570">
    <property type="component" value="Unassembled WGS sequence"/>
</dbReference>
<evidence type="ECO:0000256" key="1">
    <source>
        <dbReference type="SAM" id="SignalP"/>
    </source>
</evidence>
<dbReference type="InterPro" id="IPR018247">
    <property type="entry name" value="EF_Hand_1_Ca_BS"/>
</dbReference>
<reference evidence="3 4" key="1">
    <citation type="submission" date="2013-09" db="EMBL/GenBank/DDBJ databases">
        <title>Whole genome shotgun sequence of Vibrio proteolyticus NBRC 13287.</title>
        <authorList>
            <person name="Isaki S."/>
            <person name="Hosoyama A."/>
            <person name="Numata M."/>
            <person name="Hashimoto M."/>
            <person name="Hosoyama Y."/>
            <person name="Tsuchikane K."/>
            <person name="Noguchi M."/>
            <person name="Hirakata S."/>
            <person name="Ichikawa N."/>
            <person name="Ohji S."/>
            <person name="Yamazoe A."/>
            <person name="Fujita N."/>
        </authorList>
    </citation>
    <scope>NUCLEOTIDE SEQUENCE [LARGE SCALE GENOMIC DNA]</scope>
    <source>
        <strain evidence="3 4">NBRC 13287</strain>
    </source>
</reference>
<keyword evidence="1" id="KW-0732">Signal</keyword>
<dbReference type="AlphaFoldDB" id="U3A065"/>
<dbReference type="GO" id="GO:0008233">
    <property type="term" value="F:peptidase activity"/>
    <property type="evidence" value="ECO:0007669"/>
    <property type="project" value="InterPro"/>
</dbReference>
<organism evidence="3 4">
    <name type="scientific">Vibrio proteolyticus NBRC 13287</name>
    <dbReference type="NCBI Taxonomy" id="1219065"/>
    <lineage>
        <taxon>Bacteria</taxon>
        <taxon>Pseudomonadati</taxon>
        <taxon>Pseudomonadota</taxon>
        <taxon>Gammaproteobacteria</taxon>
        <taxon>Vibrionales</taxon>
        <taxon>Vibrionaceae</taxon>
        <taxon>Vibrio</taxon>
    </lineage>
</organism>
<dbReference type="GO" id="GO:0005509">
    <property type="term" value="F:calcium ion binding"/>
    <property type="evidence" value="ECO:0007669"/>
    <property type="project" value="InterPro"/>
</dbReference>
<dbReference type="InterPro" id="IPR008757">
    <property type="entry name" value="Peptidase_M6-like_domain"/>
</dbReference>
<dbReference type="PROSITE" id="PS50222">
    <property type="entry name" value="EF_HAND_2"/>
    <property type="match status" value="1"/>
</dbReference>
<keyword evidence="4" id="KW-1185">Reference proteome</keyword>
<comment type="caution">
    <text evidence="3">The sequence shown here is derived from an EMBL/GenBank/DDBJ whole genome shotgun (WGS) entry which is preliminary data.</text>
</comment>
<dbReference type="eggNOG" id="COG4254">
    <property type="taxonomic scope" value="Bacteria"/>
</dbReference>
<dbReference type="GO" id="GO:0006508">
    <property type="term" value="P:proteolysis"/>
    <property type="evidence" value="ECO:0007669"/>
    <property type="project" value="InterPro"/>
</dbReference>
<proteinExistence type="predicted"/>
<dbReference type="Gene3D" id="2.60.40.10">
    <property type="entry name" value="Immunoglobulins"/>
    <property type="match status" value="1"/>
</dbReference>
<gene>
    <name evidence="3" type="ORF">VPR01S_05_00270</name>
</gene>
<dbReference type="NCBIfam" id="TIGR03296">
    <property type="entry name" value="M6dom_TIGR03296"/>
    <property type="match status" value="1"/>
</dbReference>
<dbReference type="InterPro" id="IPR013783">
    <property type="entry name" value="Ig-like_fold"/>
</dbReference>
<evidence type="ECO:0000313" key="4">
    <source>
        <dbReference type="Proteomes" id="UP000016570"/>
    </source>
</evidence>
<feature type="domain" description="EF-hand" evidence="2">
    <location>
        <begin position="235"/>
        <end position="270"/>
    </location>
</feature>
<accession>U3A065</accession>
<dbReference type="SUPFAM" id="SSF55486">
    <property type="entry name" value="Metalloproteases ('zincins'), catalytic domain"/>
    <property type="match status" value="1"/>
</dbReference>
<dbReference type="eggNOG" id="COG4412">
    <property type="taxonomic scope" value="Bacteria"/>
</dbReference>
<dbReference type="InterPro" id="IPR012045">
    <property type="entry name" value="Pept_M6_InhA-rel"/>
</dbReference>
<dbReference type="RefSeq" id="WP_021704710.1">
    <property type="nucleotide sequence ID" value="NZ_BATJ01000005.1"/>
</dbReference>
<dbReference type="PANTHER" id="PTHR41775">
    <property type="entry name" value="SECRETED PROTEIN-RELATED"/>
    <property type="match status" value="1"/>
</dbReference>
<name>U3A065_VIBPR</name>
<sequence length="1001" mass="110246">MIKNNALSAGLLASLLVTPVFGTTLPAPVWHQMTFSDGSVKDLRLMGSEDMFWYQDRQGTLYIQEQDGLWYYGYYEQQQKRVVSTEVLASEAPPPQDANIHSHPIDPVYLSVPPTEMTPGKRRLTLTTGRQFAPAIEGQTAVTEQPLLVVQVSFQDEVMVNDFQASVFGINQQSVQDYFLKNSNGRYKVVPARETSGTENDGIVHVTLDINHPNCHSKTDNTCQTKLNTAFEKAYQALDADFDLSTYDDNGDGNIEPRELSVMFVFAGNDKASGTNKTPTIWPHKYSHRQVTLDGKTISAYCLFADFQHDHQSTMGVIAHELGHLMLGLPDLYSYRHNGSIGQWGLMGSGSWGSKPGDSYSGQTPVNMLAWSKEAAGFIQPKVLSQSGAQTVQTAQGESVIHLDPYLKQFGPRAYIENRRNIGYDRALPAEGLLVTSVSVDHMFNAEGPMQVQILQADNHGLLDNGHSTGDDGDVFPGSKQITELSDASLPSLMTVTAGRETNIALRGIVSDPNAARFSLDIPSAAGKSAWLTSFGRTYVSYRNGIDALGFAVDVGHTPKHLVGFQFYAKENTVALPMRYVLRVYPYNVNLGRAHFDLADGRELASGVAPVGGGQIRLPAPVALEPGMSMLVLEIENGTAEYSTQFLDAYLGDGQRKEQYFGGKDEYLAYGLSRGAYYNFPFAALFEEQIASDVVTMDDFVVMREDQSVTVDVKSNDQHLNANEVYRVEIGQPPSKGRFRGTIYTPSANINGVDHFTYRLVDSQGVASNYANVSVTISAVNDLPVFEVDYPLNSVKAGQLVTLAVKNIRDVDSDSHSYRWSVSQETPLSITHPQRSWIQVQIPSDANNGTVYPLTVVVADNQGGRVAKTIKLVVRNRAIAINDESVSVVYGEQILLRPAGEHDDSDIRSIEILTPPLHGEVIINGTTLVYTAPAERKETLYDVLKYKVIFVDDSVQTAEYELQVRTQSVAENQGESSGGSGGSNSPWVMMTLLWLFHRRYR</sequence>
<dbReference type="PROSITE" id="PS00018">
    <property type="entry name" value="EF_HAND_1"/>
    <property type="match status" value="1"/>
</dbReference>
<dbReference type="Pfam" id="PF05547">
    <property type="entry name" value="Peptidase_M6"/>
    <property type="match status" value="1"/>
</dbReference>
<dbReference type="STRING" id="1219065.VPR01S_05_00270"/>
<dbReference type="Pfam" id="PF17963">
    <property type="entry name" value="Big_9"/>
    <property type="match status" value="1"/>
</dbReference>
<evidence type="ECO:0000313" key="3">
    <source>
        <dbReference type="EMBL" id="GAD66732.1"/>
    </source>
</evidence>